<organism evidence="9 10">
    <name type="scientific">Petromyzon marinus</name>
    <name type="common">Sea lamprey</name>
    <dbReference type="NCBI Taxonomy" id="7757"/>
    <lineage>
        <taxon>Eukaryota</taxon>
        <taxon>Metazoa</taxon>
        <taxon>Chordata</taxon>
        <taxon>Craniata</taxon>
        <taxon>Vertebrata</taxon>
        <taxon>Cyclostomata</taxon>
        <taxon>Hyperoartia</taxon>
        <taxon>Petromyzontiformes</taxon>
        <taxon>Petromyzontidae</taxon>
        <taxon>Petromyzon</taxon>
    </lineage>
</organism>
<dbReference type="PROSITE" id="PS51642">
    <property type="entry name" value="HEMOPEXIN_2"/>
    <property type="match status" value="4"/>
</dbReference>
<gene>
    <name evidence="10" type="primary">HPX</name>
</gene>
<feature type="repeat" description="Hemopexin" evidence="6">
    <location>
        <begin position="399"/>
        <end position="446"/>
    </location>
</feature>
<dbReference type="InterPro" id="IPR051298">
    <property type="entry name" value="Heme_transport/Cell_adhesion"/>
</dbReference>
<name>A0AAJ7XFE9_PETMA</name>
<dbReference type="InterPro" id="IPR018487">
    <property type="entry name" value="Hemopexin-like_repeat"/>
</dbReference>
<feature type="signal peptide" evidence="7">
    <location>
        <begin position="1"/>
        <end position="20"/>
    </location>
</feature>
<feature type="repeat" description="Hemopexin" evidence="6">
    <location>
        <begin position="354"/>
        <end position="398"/>
    </location>
</feature>
<dbReference type="CDD" id="cd00094">
    <property type="entry name" value="HX"/>
    <property type="match status" value="1"/>
</dbReference>
<dbReference type="GO" id="GO:0005615">
    <property type="term" value="C:extracellular space"/>
    <property type="evidence" value="ECO:0007669"/>
    <property type="project" value="TreeGrafter"/>
</dbReference>
<evidence type="ECO:0000256" key="5">
    <source>
        <dbReference type="ARBA" id="ARBA00023180"/>
    </source>
</evidence>
<dbReference type="CTD" id="3263"/>
<evidence type="ECO:0000256" key="3">
    <source>
        <dbReference type="ARBA" id="ARBA00022729"/>
    </source>
</evidence>
<dbReference type="Gene3D" id="2.110.10.10">
    <property type="entry name" value="Hemopexin-like domain"/>
    <property type="match status" value="2"/>
</dbReference>
<dbReference type="PANTHER" id="PTHR22917:SF9">
    <property type="entry name" value="HEMOPEXIN"/>
    <property type="match status" value="1"/>
</dbReference>
<dbReference type="InterPro" id="IPR036375">
    <property type="entry name" value="Hemopexin-like_dom_sf"/>
</dbReference>
<keyword evidence="9" id="KW-1185">Reference proteome</keyword>
<dbReference type="SMART" id="SM00120">
    <property type="entry name" value="HX"/>
    <property type="match status" value="5"/>
</dbReference>
<feature type="chain" id="PRO_5042612176" evidence="7">
    <location>
        <begin position="21"/>
        <end position="563"/>
    </location>
</feature>
<feature type="repeat" description="Hemopexin" evidence="6">
    <location>
        <begin position="189"/>
        <end position="240"/>
    </location>
</feature>
<evidence type="ECO:0000256" key="2">
    <source>
        <dbReference type="ARBA" id="ARBA00022525"/>
    </source>
</evidence>
<evidence type="ECO:0000259" key="8">
    <source>
        <dbReference type="PROSITE" id="PS50835"/>
    </source>
</evidence>
<comment type="subcellular location">
    <subcellularLocation>
        <location evidence="1">Secreted</location>
    </subcellularLocation>
</comment>
<dbReference type="InterPro" id="IPR000585">
    <property type="entry name" value="Hemopexin-like_dom"/>
</dbReference>
<evidence type="ECO:0000313" key="9">
    <source>
        <dbReference type="Proteomes" id="UP001318040"/>
    </source>
</evidence>
<evidence type="ECO:0000313" key="10">
    <source>
        <dbReference type="RefSeq" id="XP_032831263.1"/>
    </source>
</evidence>
<protein>
    <submittedName>
        <fullName evidence="10">Hemopexin</fullName>
    </submittedName>
</protein>
<keyword evidence="3 7" id="KW-0732">Signal</keyword>
<feature type="domain" description="Ig-like" evidence="8">
    <location>
        <begin position="50"/>
        <end position="120"/>
    </location>
</feature>
<reference evidence="10" key="1">
    <citation type="submission" date="2025-08" db="UniProtKB">
        <authorList>
            <consortium name="RefSeq"/>
        </authorList>
    </citation>
    <scope>IDENTIFICATION</scope>
    <source>
        <tissue evidence="10">Sperm</tissue>
    </source>
</reference>
<keyword evidence="4" id="KW-0677">Repeat</keyword>
<dbReference type="RefSeq" id="XP_032831263.1">
    <property type="nucleotide sequence ID" value="XM_032975372.1"/>
</dbReference>
<sequence length="563" mass="60891">MATSFHLLLMSACVVLGAHGFASRRLMTEVGSGFTVRMYVDGDRSERVHGEGVKVMCSVTGPTSTVLVWHHPDSVAGRVTTGARKEQEVEEEGVIKSKVEEILQVEKLSLGDGGAYGCHVLDHNDLKGNVDIVVREHIDIPDRCEEGNLDAVASSLDGITYIFKGPVYWKNFGPNASMGFIDTDWKIPNGSISAAFRRHSKSDEHHHKTYIFKGGEVWRYVGMTLEPGFPMAISAAFPGAPASPDAVVECPAEDCRSDSVLFFKGGEVLACDLFAGACKQRSFPALPTCSAATRWLGRYYCFHGHEFYRFEPTTGLVPPGYPRDARVYFHHCPDHVHKKGSSRDPCHDTNGCSGRALDALSVGPDGRSFAFRGAWFWRLDTRRDGMHPFRIIDSWPGTPPNPDSAFEWNSNMVFTKGELVWIFKGEGSFVLLSGFPKPISTEFPGLPAPWDAAFICSAHPNTLTVTKGGDVWMYELTSRAVTCRGTVPGLLGGNSVSAASCSHDSVSLALGDELISLTHSGTRPAEPHCGLALAPGAGTGSVAKELFHCPADAARCPTPVGTA</sequence>
<dbReference type="KEGG" id="pmrn:116954670"/>
<dbReference type="AlphaFoldDB" id="A0AAJ7XFE9"/>
<keyword evidence="2" id="KW-0964">Secreted</keyword>
<evidence type="ECO:0000256" key="4">
    <source>
        <dbReference type="ARBA" id="ARBA00022737"/>
    </source>
</evidence>
<dbReference type="Proteomes" id="UP001318040">
    <property type="component" value="Chromosome 3"/>
</dbReference>
<evidence type="ECO:0000256" key="7">
    <source>
        <dbReference type="SAM" id="SignalP"/>
    </source>
</evidence>
<accession>A0AAJ7XFE9</accession>
<evidence type="ECO:0000256" key="1">
    <source>
        <dbReference type="ARBA" id="ARBA00004613"/>
    </source>
</evidence>
<proteinExistence type="predicted"/>
<keyword evidence="5" id="KW-0325">Glycoprotein</keyword>
<dbReference type="InterPro" id="IPR007110">
    <property type="entry name" value="Ig-like_dom"/>
</dbReference>
<dbReference type="PANTHER" id="PTHR22917">
    <property type="entry name" value="HEMOPEXIN DOMAIN-CONTAINING PROTEIN"/>
    <property type="match status" value="1"/>
</dbReference>
<feature type="repeat" description="Hemopexin" evidence="6">
    <location>
        <begin position="286"/>
        <end position="332"/>
    </location>
</feature>
<dbReference type="SUPFAM" id="SSF50923">
    <property type="entry name" value="Hemopexin-like domain"/>
    <property type="match status" value="2"/>
</dbReference>
<dbReference type="Pfam" id="PF00045">
    <property type="entry name" value="Hemopexin"/>
    <property type="match status" value="4"/>
</dbReference>
<evidence type="ECO:0000256" key="6">
    <source>
        <dbReference type="PROSITE-ProRule" id="PRU01011"/>
    </source>
</evidence>
<dbReference type="PROSITE" id="PS50835">
    <property type="entry name" value="IG_LIKE"/>
    <property type="match status" value="1"/>
</dbReference>